<dbReference type="PANTHER" id="PTHR30537">
    <property type="entry name" value="HTH-TYPE TRANSCRIPTIONAL REGULATOR"/>
    <property type="match status" value="1"/>
</dbReference>
<organism evidence="6 7">
    <name type="scientific">Paradevosia shaoguanensis</name>
    <dbReference type="NCBI Taxonomy" id="1335043"/>
    <lineage>
        <taxon>Bacteria</taxon>
        <taxon>Pseudomonadati</taxon>
        <taxon>Pseudomonadota</taxon>
        <taxon>Alphaproteobacteria</taxon>
        <taxon>Hyphomicrobiales</taxon>
        <taxon>Devosiaceae</taxon>
        <taxon>Paradevosia</taxon>
    </lineage>
</organism>
<comment type="similarity">
    <text evidence="1">Belongs to the LysR transcriptional regulatory family.</text>
</comment>
<reference evidence="6" key="1">
    <citation type="submission" date="2022-03" db="EMBL/GenBank/DDBJ databases">
        <title>The complete genome sequence of a Methyloterrigena soli.</title>
        <authorList>
            <person name="Zi Z."/>
        </authorList>
    </citation>
    <scope>NUCLEOTIDE SEQUENCE</scope>
    <source>
        <strain evidence="6">M48</strain>
    </source>
</reference>
<name>A0AA41QLC4_9HYPH</name>
<dbReference type="InterPro" id="IPR000847">
    <property type="entry name" value="LysR_HTH_N"/>
</dbReference>
<dbReference type="CDD" id="cd08422">
    <property type="entry name" value="PBP2_CrgA_like"/>
    <property type="match status" value="1"/>
</dbReference>
<dbReference type="Gene3D" id="3.40.190.290">
    <property type="match status" value="1"/>
</dbReference>
<dbReference type="SUPFAM" id="SSF53850">
    <property type="entry name" value="Periplasmic binding protein-like II"/>
    <property type="match status" value="1"/>
</dbReference>
<protein>
    <submittedName>
        <fullName evidence="6">LysR family transcriptional regulator</fullName>
    </submittedName>
</protein>
<dbReference type="InterPro" id="IPR036388">
    <property type="entry name" value="WH-like_DNA-bd_sf"/>
</dbReference>
<dbReference type="Gene3D" id="1.10.10.10">
    <property type="entry name" value="Winged helix-like DNA-binding domain superfamily/Winged helix DNA-binding domain"/>
    <property type="match status" value="1"/>
</dbReference>
<dbReference type="PANTHER" id="PTHR30537:SF35">
    <property type="entry name" value="TRANSCRIPTIONAL REGULATORY PROTEIN"/>
    <property type="match status" value="1"/>
</dbReference>
<dbReference type="InterPro" id="IPR036390">
    <property type="entry name" value="WH_DNA-bd_sf"/>
</dbReference>
<dbReference type="Pfam" id="PF00126">
    <property type="entry name" value="HTH_1"/>
    <property type="match status" value="1"/>
</dbReference>
<evidence type="ECO:0000256" key="1">
    <source>
        <dbReference type="ARBA" id="ARBA00009437"/>
    </source>
</evidence>
<evidence type="ECO:0000256" key="4">
    <source>
        <dbReference type="ARBA" id="ARBA00023163"/>
    </source>
</evidence>
<evidence type="ECO:0000256" key="2">
    <source>
        <dbReference type="ARBA" id="ARBA00023015"/>
    </source>
</evidence>
<dbReference type="FunFam" id="1.10.10.10:FF:000001">
    <property type="entry name" value="LysR family transcriptional regulator"/>
    <property type="match status" value="1"/>
</dbReference>
<sequence length="302" mass="33553">MKRVDPLAGVTTFLTLADLKSFTATAARLHISAATVSAQIADLETRLAVRLVQRSTRHVRLTEAGEAYRASLDGMLEQAERGMALASSLGGELSGALRISAPFGAAEWLMKHTIERYTREHTRVTIDVQYSTRVVDLVDEGFDIAIRGTHALEPNWIVRKIRNVAVYVAASPAFVDRCGAPELPQQLMAFDCLQYSDLSFGNTWLLQCGEVTERISIRPRMLSNSSSTLREWALGGLGIVLLPDFCIGEDLAQGRLVRLLPDWSPPGFELNVVYPDNKHISRKVKLFVEALIEDTRHYEAMQ</sequence>
<feature type="domain" description="HTH lysR-type" evidence="5">
    <location>
        <begin position="5"/>
        <end position="62"/>
    </location>
</feature>
<dbReference type="SUPFAM" id="SSF46785">
    <property type="entry name" value="Winged helix' DNA-binding domain"/>
    <property type="match status" value="1"/>
</dbReference>
<gene>
    <name evidence="6" type="ORF">ML536_07325</name>
</gene>
<dbReference type="InterPro" id="IPR058163">
    <property type="entry name" value="LysR-type_TF_proteobact-type"/>
</dbReference>
<dbReference type="AlphaFoldDB" id="A0AA41QLC4"/>
<keyword evidence="4" id="KW-0804">Transcription</keyword>
<keyword evidence="7" id="KW-1185">Reference proteome</keyword>
<dbReference type="Proteomes" id="UP001156140">
    <property type="component" value="Unassembled WGS sequence"/>
</dbReference>
<proteinExistence type="inferred from homology"/>
<dbReference type="Pfam" id="PF03466">
    <property type="entry name" value="LysR_substrate"/>
    <property type="match status" value="1"/>
</dbReference>
<dbReference type="PROSITE" id="PS50931">
    <property type="entry name" value="HTH_LYSR"/>
    <property type="match status" value="1"/>
</dbReference>
<dbReference type="EMBL" id="JALAZD010000001">
    <property type="protein sequence ID" value="MCI0126635.1"/>
    <property type="molecule type" value="Genomic_DNA"/>
</dbReference>
<evidence type="ECO:0000313" key="6">
    <source>
        <dbReference type="EMBL" id="MCI0126635.1"/>
    </source>
</evidence>
<dbReference type="GO" id="GO:0006351">
    <property type="term" value="P:DNA-templated transcription"/>
    <property type="evidence" value="ECO:0007669"/>
    <property type="project" value="TreeGrafter"/>
</dbReference>
<evidence type="ECO:0000256" key="3">
    <source>
        <dbReference type="ARBA" id="ARBA00023125"/>
    </source>
</evidence>
<dbReference type="GO" id="GO:0043565">
    <property type="term" value="F:sequence-specific DNA binding"/>
    <property type="evidence" value="ECO:0007669"/>
    <property type="project" value="TreeGrafter"/>
</dbReference>
<dbReference type="RefSeq" id="WP_281735440.1">
    <property type="nucleotide sequence ID" value="NZ_JAKETQ010000001.1"/>
</dbReference>
<evidence type="ECO:0000259" key="5">
    <source>
        <dbReference type="PROSITE" id="PS50931"/>
    </source>
</evidence>
<dbReference type="GO" id="GO:0003700">
    <property type="term" value="F:DNA-binding transcription factor activity"/>
    <property type="evidence" value="ECO:0007669"/>
    <property type="project" value="InterPro"/>
</dbReference>
<keyword evidence="2" id="KW-0805">Transcription regulation</keyword>
<evidence type="ECO:0000313" key="7">
    <source>
        <dbReference type="Proteomes" id="UP001156140"/>
    </source>
</evidence>
<dbReference type="InterPro" id="IPR005119">
    <property type="entry name" value="LysR_subst-bd"/>
</dbReference>
<keyword evidence="3" id="KW-0238">DNA-binding</keyword>
<accession>A0AA41QLC4</accession>
<comment type="caution">
    <text evidence="6">The sequence shown here is derived from an EMBL/GenBank/DDBJ whole genome shotgun (WGS) entry which is preliminary data.</text>
</comment>